<gene>
    <name evidence="1" type="ORF">H5410_057211</name>
</gene>
<comment type="caution">
    <text evidence="1">The sequence shown here is derived from an EMBL/GenBank/DDBJ whole genome shotgun (WGS) entry which is preliminary data.</text>
</comment>
<dbReference type="EMBL" id="JACXVP010000011">
    <property type="protein sequence ID" value="KAG5577077.1"/>
    <property type="molecule type" value="Genomic_DNA"/>
</dbReference>
<evidence type="ECO:0000313" key="2">
    <source>
        <dbReference type="Proteomes" id="UP000824120"/>
    </source>
</evidence>
<proteinExistence type="predicted"/>
<evidence type="ECO:0000313" key="1">
    <source>
        <dbReference type="EMBL" id="KAG5577077.1"/>
    </source>
</evidence>
<dbReference type="InterPro" id="IPR036691">
    <property type="entry name" value="Endo/exonu/phosph_ase_sf"/>
</dbReference>
<dbReference type="PANTHER" id="PTHR33710">
    <property type="entry name" value="BNAC02G09200D PROTEIN"/>
    <property type="match status" value="1"/>
</dbReference>
<dbReference type="AlphaFoldDB" id="A0A9J5WP09"/>
<dbReference type="PANTHER" id="PTHR33710:SF79">
    <property type="entry name" value="OS06G0205337 PROTEIN"/>
    <property type="match status" value="1"/>
</dbReference>
<dbReference type="OrthoDB" id="1742302at2759"/>
<evidence type="ECO:0008006" key="3">
    <source>
        <dbReference type="Google" id="ProtNLM"/>
    </source>
</evidence>
<name>A0A9J5WP09_SOLCO</name>
<sequence length="305" mass="36764">MIWHPRPEQHKDQVIKIANKFGTLTDNQEDVVGEREVRRFHLNLSMTDKVLFWNIRSVRTQNSFERLIELNKRHQHFYISILEPFQSLSDLDSYKARLGMQNSKDYNDILQQLKINFKLRGTSERFKVTTVYARCSALERLELWEDLEDIASNNTIPWIVRGDFNAINYTWWNDRLEEDINFRRLDRIFGNMEFMNLLPESEVQHLARQGSDHAPLHLIYNTYQEIALKHFRLLNFWTKHQKFNMWRIAGERKITTLEDVIKMNEIQLEISPTEANRPTLNKANAELKRYFKIEEEYWKQKAKME</sequence>
<dbReference type="Gene3D" id="3.60.10.10">
    <property type="entry name" value="Endonuclease/exonuclease/phosphatase"/>
    <property type="match status" value="1"/>
</dbReference>
<keyword evidence="2" id="KW-1185">Reference proteome</keyword>
<dbReference type="SUPFAM" id="SSF56219">
    <property type="entry name" value="DNase I-like"/>
    <property type="match status" value="1"/>
</dbReference>
<accession>A0A9J5WP09</accession>
<dbReference type="Proteomes" id="UP000824120">
    <property type="component" value="Chromosome 11"/>
</dbReference>
<organism evidence="1 2">
    <name type="scientific">Solanum commersonii</name>
    <name type="common">Commerson's wild potato</name>
    <name type="synonym">Commerson's nightshade</name>
    <dbReference type="NCBI Taxonomy" id="4109"/>
    <lineage>
        <taxon>Eukaryota</taxon>
        <taxon>Viridiplantae</taxon>
        <taxon>Streptophyta</taxon>
        <taxon>Embryophyta</taxon>
        <taxon>Tracheophyta</taxon>
        <taxon>Spermatophyta</taxon>
        <taxon>Magnoliopsida</taxon>
        <taxon>eudicotyledons</taxon>
        <taxon>Gunneridae</taxon>
        <taxon>Pentapetalae</taxon>
        <taxon>asterids</taxon>
        <taxon>lamiids</taxon>
        <taxon>Solanales</taxon>
        <taxon>Solanaceae</taxon>
        <taxon>Solanoideae</taxon>
        <taxon>Solaneae</taxon>
        <taxon>Solanum</taxon>
    </lineage>
</organism>
<reference evidence="1 2" key="1">
    <citation type="submission" date="2020-09" db="EMBL/GenBank/DDBJ databases">
        <title>De no assembly of potato wild relative species, Solanum commersonii.</title>
        <authorList>
            <person name="Cho K."/>
        </authorList>
    </citation>
    <scope>NUCLEOTIDE SEQUENCE [LARGE SCALE GENOMIC DNA]</scope>
    <source>
        <strain evidence="1">LZ3.2</strain>
        <tissue evidence="1">Leaf</tissue>
    </source>
</reference>
<protein>
    <recommendedName>
        <fullName evidence="3">Endonuclease/exonuclease/phosphatase domain-containing protein</fullName>
    </recommendedName>
</protein>